<dbReference type="SUPFAM" id="SSF56349">
    <property type="entry name" value="DNA breaking-rejoining enzymes"/>
    <property type="match status" value="1"/>
</dbReference>
<dbReference type="InterPro" id="IPR002104">
    <property type="entry name" value="Integrase_catalytic"/>
</dbReference>
<keyword evidence="4" id="KW-1185">Reference proteome</keyword>
<dbReference type="Pfam" id="PF00589">
    <property type="entry name" value="Phage_integrase"/>
    <property type="match status" value="1"/>
</dbReference>
<protein>
    <submittedName>
        <fullName evidence="3">Tyrosine-type recombinase/integrase</fullName>
    </submittedName>
</protein>
<sequence>MWDVASQETPRNWLRAAVRRAVQDGVTFSVRPITPHTFRHSYAMHLLMNDVHVKQVQALMGHKRLENTEIYTRIFALDVTPDLVFSLPVDEARVLLALPSLR</sequence>
<dbReference type="Gene3D" id="1.10.443.10">
    <property type="entry name" value="Intergrase catalytic core"/>
    <property type="match status" value="1"/>
</dbReference>
<dbReference type="InterPro" id="IPR011010">
    <property type="entry name" value="DNA_brk_join_enz"/>
</dbReference>
<evidence type="ECO:0000259" key="2">
    <source>
        <dbReference type="PROSITE" id="PS51898"/>
    </source>
</evidence>
<keyword evidence="1" id="KW-0233">DNA recombination</keyword>
<dbReference type="InterPro" id="IPR013762">
    <property type="entry name" value="Integrase-like_cat_sf"/>
</dbReference>
<evidence type="ECO:0000313" key="4">
    <source>
        <dbReference type="Proteomes" id="UP001177872"/>
    </source>
</evidence>
<reference evidence="3" key="1">
    <citation type="submission" date="2023-07" db="EMBL/GenBank/DDBJ databases">
        <title>In vitro acaricidal activity of Serratia ureilytica strains isolated from Mimosa pudica nodules againts the dust mite Tyrophagus putrescentiae.</title>
        <authorList>
            <person name="Wong-Villareal A."/>
            <person name="Cerqueda-Garcia D."/>
        </authorList>
    </citation>
    <scope>NUCLEOTIDE SEQUENCE</scope>
    <source>
        <strain evidence="3">UTS2</strain>
    </source>
</reference>
<dbReference type="EMBL" id="JAVCZN010000014">
    <property type="protein sequence ID" value="MDQ1863889.1"/>
    <property type="molecule type" value="Genomic_DNA"/>
</dbReference>
<proteinExistence type="predicted"/>
<evidence type="ECO:0000313" key="3">
    <source>
        <dbReference type="EMBL" id="MDQ1863889.1"/>
    </source>
</evidence>
<dbReference type="RefSeq" id="WP_262943349.1">
    <property type="nucleotide sequence ID" value="NZ_JAIQCT010000057.1"/>
</dbReference>
<name>A0ABU0VR33_9GAMM</name>
<dbReference type="Proteomes" id="UP001177872">
    <property type="component" value="Unassembled WGS sequence"/>
</dbReference>
<gene>
    <name evidence="3" type="ORF">Q6237_23195</name>
</gene>
<evidence type="ECO:0000256" key="1">
    <source>
        <dbReference type="ARBA" id="ARBA00023172"/>
    </source>
</evidence>
<feature type="domain" description="Tyr recombinase" evidence="2">
    <location>
        <begin position="1"/>
        <end position="85"/>
    </location>
</feature>
<dbReference type="PROSITE" id="PS51898">
    <property type="entry name" value="TYR_RECOMBINASE"/>
    <property type="match status" value="1"/>
</dbReference>
<organism evidence="3 4">
    <name type="scientific">Serratia ureilytica</name>
    <dbReference type="NCBI Taxonomy" id="300181"/>
    <lineage>
        <taxon>Bacteria</taxon>
        <taxon>Pseudomonadati</taxon>
        <taxon>Pseudomonadota</taxon>
        <taxon>Gammaproteobacteria</taxon>
        <taxon>Enterobacterales</taxon>
        <taxon>Yersiniaceae</taxon>
        <taxon>Serratia</taxon>
    </lineage>
</organism>
<accession>A0ABU0VR33</accession>
<comment type="caution">
    <text evidence="3">The sequence shown here is derived from an EMBL/GenBank/DDBJ whole genome shotgun (WGS) entry which is preliminary data.</text>
</comment>